<keyword evidence="3" id="KW-0328">Glycosyltransferase</keyword>
<keyword evidence="4" id="KW-0808">Transferase</keyword>
<feature type="transmembrane region" description="Helical" evidence="8">
    <location>
        <begin position="81"/>
        <end position="101"/>
    </location>
</feature>
<dbReference type="KEGG" id="agv:OJF2_59500"/>
<evidence type="ECO:0000256" key="2">
    <source>
        <dbReference type="ARBA" id="ARBA00022475"/>
    </source>
</evidence>
<gene>
    <name evidence="11" type="ORF">OJF2_59500</name>
</gene>
<protein>
    <recommendedName>
        <fullName evidence="10">Glycosyltransferase RgtA/B/C/D-like domain-containing protein</fullName>
    </recommendedName>
</protein>
<dbReference type="PANTHER" id="PTHR33908">
    <property type="entry name" value="MANNOSYLTRANSFERASE YKCB-RELATED"/>
    <property type="match status" value="1"/>
</dbReference>
<keyword evidence="6 8" id="KW-1133">Transmembrane helix</keyword>
<dbReference type="GO" id="GO:0005886">
    <property type="term" value="C:plasma membrane"/>
    <property type="evidence" value="ECO:0007669"/>
    <property type="project" value="UniProtKB-SubCell"/>
</dbReference>
<name>A0A5B9WBV4_9BACT</name>
<keyword evidence="9" id="KW-0732">Signal</keyword>
<keyword evidence="2" id="KW-1003">Cell membrane</keyword>
<evidence type="ECO:0000259" key="10">
    <source>
        <dbReference type="Pfam" id="PF13231"/>
    </source>
</evidence>
<evidence type="ECO:0000256" key="3">
    <source>
        <dbReference type="ARBA" id="ARBA00022676"/>
    </source>
</evidence>
<feature type="transmembrane region" description="Helical" evidence="8">
    <location>
        <begin position="113"/>
        <end position="132"/>
    </location>
</feature>
<sequence precursor="true">MAGRRPLFAIILAAAALHAIAITRSTLPAQDGLKFIRVARQFQVDAWPDVVRGADVHPLYPALVAAAEPIIASCIGRGPDAWRVAAQLVAAVASLGLLVPIYRLTRSLFDDRIALIAAAILALLPVPAEVGHDTLSDSLGLLATLTALRFGAVAVRTNAWQPAMAAGLAGGLGYLARPEVILAPLAVGLAWVLLHARVSNVRAILAAPGLPALALSAMVMVGGYALTKGQVSEKLALRHGAAIGSQAILHRPVPQLLPRGLEKSHLDFSPKEEGDRATIRGPRKALSWAFTEWSDELCWGFAAMTLWGLARQRFILGLCKRDETEAGAEGTGRAERLVVGIFAAVFLAALVRHATSLGYLSGRHTLPLVLVSVPWAAAGTFVCLRGLGRVLRLSPGAARSACILAVSAVVVVLAVYQVRPGHPTRRGHHAAGRWLAEHAEPGEAVLDTRGWARFVSGVPGYDYWHVRQALTDSHLAYVVVGVEELAADTSRAKTLSALLAFAGTPLVEFPSFAGSRDVGARIYRFHPPGSWEGLAP</sequence>
<keyword evidence="5 8" id="KW-0812">Transmembrane</keyword>
<keyword evidence="12" id="KW-1185">Reference proteome</keyword>
<organism evidence="11 12">
    <name type="scientific">Aquisphaera giovannonii</name>
    <dbReference type="NCBI Taxonomy" id="406548"/>
    <lineage>
        <taxon>Bacteria</taxon>
        <taxon>Pseudomonadati</taxon>
        <taxon>Planctomycetota</taxon>
        <taxon>Planctomycetia</taxon>
        <taxon>Isosphaerales</taxon>
        <taxon>Isosphaeraceae</taxon>
        <taxon>Aquisphaera</taxon>
    </lineage>
</organism>
<dbReference type="EMBL" id="CP042997">
    <property type="protein sequence ID" value="QEH37360.1"/>
    <property type="molecule type" value="Genomic_DNA"/>
</dbReference>
<evidence type="ECO:0000256" key="4">
    <source>
        <dbReference type="ARBA" id="ARBA00022679"/>
    </source>
</evidence>
<keyword evidence="7 8" id="KW-0472">Membrane</keyword>
<proteinExistence type="predicted"/>
<dbReference type="RefSeq" id="WP_148596932.1">
    <property type="nucleotide sequence ID" value="NZ_CP042997.1"/>
</dbReference>
<reference evidence="11 12" key="1">
    <citation type="submission" date="2019-08" db="EMBL/GenBank/DDBJ databases">
        <title>Deep-cultivation of Planctomycetes and their phenomic and genomic characterization uncovers novel biology.</title>
        <authorList>
            <person name="Wiegand S."/>
            <person name="Jogler M."/>
            <person name="Boedeker C."/>
            <person name="Pinto D."/>
            <person name="Vollmers J."/>
            <person name="Rivas-Marin E."/>
            <person name="Kohn T."/>
            <person name="Peeters S.H."/>
            <person name="Heuer A."/>
            <person name="Rast P."/>
            <person name="Oberbeckmann S."/>
            <person name="Bunk B."/>
            <person name="Jeske O."/>
            <person name="Meyerdierks A."/>
            <person name="Storesund J.E."/>
            <person name="Kallscheuer N."/>
            <person name="Luecker S."/>
            <person name="Lage O.M."/>
            <person name="Pohl T."/>
            <person name="Merkel B.J."/>
            <person name="Hornburger P."/>
            <person name="Mueller R.-W."/>
            <person name="Bruemmer F."/>
            <person name="Labrenz M."/>
            <person name="Spormann A.M."/>
            <person name="Op den Camp H."/>
            <person name="Overmann J."/>
            <person name="Amann R."/>
            <person name="Jetten M.S.M."/>
            <person name="Mascher T."/>
            <person name="Medema M.H."/>
            <person name="Devos D.P."/>
            <person name="Kaster A.-K."/>
            <person name="Ovreas L."/>
            <person name="Rohde M."/>
            <person name="Galperin M.Y."/>
            <person name="Jogler C."/>
        </authorList>
    </citation>
    <scope>NUCLEOTIDE SEQUENCE [LARGE SCALE GENOMIC DNA]</scope>
    <source>
        <strain evidence="11 12">OJF2</strain>
    </source>
</reference>
<evidence type="ECO:0000256" key="6">
    <source>
        <dbReference type="ARBA" id="ARBA00022989"/>
    </source>
</evidence>
<comment type="subcellular location">
    <subcellularLocation>
        <location evidence="1">Cell membrane</location>
        <topology evidence="1">Multi-pass membrane protein</topology>
    </subcellularLocation>
</comment>
<feature type="chain" id="PRO_5022917590" description="Glycosyltransferase RgtA/B/C/D-like domain-containing protein" evidence="9">
    <location>
        <begin position="22"/>
        <end position="536"/>
    </location>
</feature>
<dbReference type="OrthoDB" id="247054at2"/>
<evidence type="ECO:0000256" key="8">
    <source>
        <dbReference type="SAM" id="Phobius"/>
    </source>
</evidence>
<evidence type="ECO:0000313" key="11">
    <source>
        <dbReference type="EMBL" id="QEH37360.1"/>
    </source>
</evidence>
<dbReference type="GO" id="GO:0016763">
    <property type="term" value="F:pentosyltransferase activity"/>
    <property type="evidence" value="ECO:0007669"/>
    <property type="project" value="TreeGrafter"/>
</dbReference>
<dbReference type="InterPro" id="IPR038731">
    <property type="entry name" value="RgtA/B/C-like"/>
</dbReference>
<dbReference type="Pfam" id="PF13231">
    <property type="entry name" value="PMT_2"/>
    <property type="match status" value="1"/>
</dbReference>
<dbReference type="AlphaFoldDB" id="A0A5B9WBV4"/>
<dbReference type="Proteomes" id="UP000324233">
    <property type="component" value="Chromosome"/>
</dbReference>
<evidence type="ECO:0000256" key="5">
    <source>
        <dbReference type="ARBA" id="ARBA00022692"/>
    </source>
</evidence>
<evidence type="ECO:0000256" key="1">
    <source>
        <dbReference type="ARBA" id="ARBA00004651"/>
    </source>
</evidence>
<dbReference type="GO" id="GO:0009103">
    <property type="term" value="P:lipopolysaccharide biosynthetic process"/>
    <property type="evidence" value="ECO:0007669"/>
    <property type="project" value="UniProtKB-ARBA"/>
</dbReference>
<feature type="transmembrane region" description="Helical" evidence="8">
    <location>
        <begin position="204"/>
        <end position="226"/>
    </location>
</feature>
<feature type="transmembrane region" description="Helical" evidence="8">
    <location>
        <begin position="366"/>
        <end position="384"/>
    </location>
</feature>
<feature type="transmembrane region" description="Helical" evidence="8">
    <location>
        <begin position="396"/>
        <end position="416"/>
    </location>
</feature>
<feature type="transmembrane region" description="Helical" evidence="8">
    <location>
        <begin position="138"/>
        <end position="159"/>
    </location>
</feature>
<evidence type="ECO:0000256" key="7">
    <source>
        <dbReference type="ARBA" id="ARBA00023136"/>
    </source>
</evidence>
<dbReference type="InterPro" id="IPR050297">
    <property type="entry name" value="LipidA_mod_glycosyltrf_83"/>
</dbReference>
<accession>A0A5B9WBV4</accession>
<evidence type="ECO:0000256" key="9">
    <source>
        <dbReference type="SAM" id="SignalP"/>
    </source>
</evidence>
<dbReference type="PANTHER" id="PTHR33908:SF11">
    <property type="entry name" value="MEMBRANE PROTEIN"/>
    <property type="match status" value="1"/>
</dbReference>
<feature type="signal peptide" evidence="9">
    <location>
        <begin position="1"/>
        <end position="21"/>
    </location>
</feature>
<feature type="domain" description="Glycosyltransferase RgtA/B/C/D-like" evidence="10">
    <location>
        <begin position="85"/>
        <end position="214"/>
    </location>
</feature>
<evidence type="ECO:0000313" key="12">
    <source>
        <dbReference type="Proteomes" id="UP000324233"/>
    </source>
</evidence>
<feature type="transmembrane region" description="Helical" evidence="8">
    <location>
        <begin position="180"/>
        <end position="198"/>
    </location>
</feature>
<feature type="transmembrane region" description="Helical" evidence="8">
    <location>
        <begin position="337"/>
        <end position="354"/>
    </location>
</feature>